<evidence type="ECO:0000313" key="2">
    <source>
        <dbReference type="EMBL" id="JAH44675.1"/>
    </source>
</evidence>
<protein>
    <submittedName>
        <fullName evidence="2">Uncharacterized protein</fullName>
    </submittedName>
</protein>
<evidence type="ECO:0000256" key="1">
    <source>
        <dbReference type="SAM" id="Phobius"/>
    </source>
</evidence>
<reference evidence="2" key="2">
    <citation type="journal article" date="2015" name="Fish Shellfish Immunol.">
        <title>Early steps in the European eel (Anguilla anguilla)-Vibrio vulnificus interaction in the gills: Role of the RtxA13 toxin.</title>
        <authorList>
            <person name="Callol A."/>
            <person name="Pajuelo D."/>
            <person name="Ebbesson L."/>
            <person name="Teles M."/>
            <person name="MacKenzie S."/>
            <person name="Amaro C."/>
        </authorList>
    </citation>
    <scope>NUCLEOTIDE SEQUENCE</scope>
</reference>
<dbReference type="AlphaFoldDB" id="A0A0E9SVI4"/>
<keyword evidence="1" id="KW-0472">Membrane</keyword>
<accession>A0A0E9SVI4</accession>
<organism evidence="2">
    <name type="scientific">Anguilla anguilla</name>
    <name type="common">European freshwater eel</name>
    <name type="synonym">Muraena anguilla</name>
    <dbReference type="NCBI Taxonomy" id="7936"/>
    <lineage>
        <taxon>Eukaryota</taxon>
        <taxon>Metazoa</taxon>
        <taxon>Chordata</taxon>
        <taxon>Craniata</taxon>
        <taxon>Vertebrata</taxon>
        <taxon>Euteleostomi</taxon>
        <taxon>Actinopterygii</taxon>
        <taxon>Neopterygii</taxon>
        <taxon>Teleostei</taxon>
        <taxon>Anguilliformes</taxon>
        <taxon>Anguillidae</taxon>
        <taxon>Anguilla</taxon>
    </lineage>
</organism>
<keyword evidence="1" id="KW-1133">Transmembrane helix</keyword>
<feature type="transmembrane region" description="Helical" evidence="1">
    <location>
        <begin position="6"/>
        <end position="29"/>
    </location>
</feature>
<dbReference type="EMBL" id="GBXM01063902">
    <property type="protein sequence ID" value="JAH44675.1"/>
    <property type="molecule type" value="Transcribed_RNA"/>
</dbReference>
<keyword evidence="1" id="KW-0812">Transmembrane</keyword>
<proteinExistence type="predicted"/>
<reference evidence="2" key="1">
    <citation type="submission" date="2014-11" db="EMBL/GenBank/DDBJ databases">
        <authorList>
            <person name="Amaro Gonzalez C."/>
        </authorList>
    </citation>
    <scope>NUCLEOTIDE SEQUENCE</scope>
</reference>
<sequence>MHFHLVFGFNSPCYINLTLHYSIIIFFFFV</sequence>
<name>A0A0E9SVI4_ANGAN</name>